<sequence>MEFGETVMWGFLAILFALPIYFAWVAVDTHRRRARGEEVARSSGGLAGFDIVYQPTAEEARAVWEAEQIAPAPAPVPGDGPGVIEGNRIVIETGLRKTA</sequence>
<evidence type="ECO:0000313" key="2">
    <source>
        <dbReference type="EMBL" id="MCC2031134.1"/>
    </source>
</evidence>
<comment type="caution">
    <text evidence="2">The sequence shown here is derived from an EMBL/GenBank/DDBJ whole genome shotgun (WGS) entry which is preliminary data.</text>
</comment>
<name>A0A9X1LSF9_9MICO</name>
<keyword evidence="1" id="KW-0812">Transmembrane</keyword>
<keyword evidence="1" id="KW-1133">Transmembrane helix</keyword>
<feature type="transmembrane region" description="Helical" evidence="1">
    <location>
        <begin position="6"/>
        <end position="27"/>
    </location>
</feature>
<dbReference type="AlphaFoldDB" id="A0A9X1LSF9"/>
<organism evidence="2 3">
    <name type="scientific">Microbacterium allomyrinae</name>
    <dbReference type="NCBI Taxonomy" id="2830666"/>
    <lineage>
        <taxon>Bacteria</taxon>
        <taxon>Bacillati</taxon>
        <taxon>Actinomycetota</taxon>
        <taxon>Actinomycetes</taxon>
        <taxon>Micrococcales</taxon>
        <taxon>Microbacteriaceae</taxon>
        <taxon>Microbacterium</taxon>
    </lineage>
</organism>
<keyword evidence="1" id="KW-0472">Membrane</keyword>
<dbReference type="RefSeq" id="WP_229383006.1">
    <property type="nucleotide sequence ID" value="NZ_JAGTTN010000001.1"/>
</dbReference>
<keyword evidence="3" id="KW-1185">Reference proteome</keyword>
<accession>A0A9X1LSF9</accession>
<dbReference type="EMBL" id="JAGTTN010000001">
    <property type="protein sequence ID" value="MCC2031134.1"/>
    <property type="molecule type" value="Genomic_DNA"/>
</dbReference>
<protein>
    <submittedName>
        <fullName evidence="2">Uncharacterized protein</fullName>
    </submittedName>
</protein>
<evidence type="ECO:0000313" key="3">
    <source>
        <dbReference type="Proteomes" id="UP001139354"/>
    </source>
</evidence>
<proteinExistence type="predicted"/>
<dbReference type="Proteomes" id="UP001139354">
    <property type="component" value="Unassembled WGS sequence"/>
</dbReference>
<reference evidence="2" key="1">
    <citation type="submission" date="2021-04" db="EMBL/GenBank/DDBJ databases">
        <title>Microbacterium tenobrionis sp. nov. and Microbacterium allomyrinae sp. nov., isolated from larvae of Tenobrio molitor and Allomyrina dichotoma, respectively.</title>
        <authorList>
            <person name="Lee S.D."/>
        </authorList>
    </citation>
    <scope>NUCLEOTIDE SEQUENCE</scope>
    <source>
        <strain evidence="2">BWT-G7</strain>
    </source>
</reference>
<gene>
    <name evidence="2" type="ORF">KEC57_02945</name>
</gene>
<evidence type="ECO:0000256" key="1">
    <source>
        <dbReference type="SAM" id="Phobius"/>
    </source>
</evidence>